<gene>
    <name evidence="2" type="ORF">G4Z02_05025</name>
</gene>
<feature type="chain" id="PRO_5029657267" description="Lipoprotein" evidence="1">
    <location>
        <begin position="21"/>
        <end position="400"/>
    </location>
</feature>
<feature type="signal peptide" evidence="1">
    <location>
        <begin position="1"/>
        <end position="20"/>
    </location>
</feature>
<keyword evidence="3" id="KW-1185">Reference proteome</keyword>
<dbReference type="RefSeq" id="WP_258876906.1">
    <property type="nucleotide sequence ID" value="NZ_CP048914.1"/>
</dbReference>
<evidence type="ECO:0008006" key="4">
    <source>
        <dbReference type="Google" id="ProtNLM"/>
    </source>
</evidence>
<accession>A0A7L7KQP3</accession>
<dbReference type="KEGG" id="xcl:G4Z02_05025"/>
<evidence type="ECO:0000256" key="1">
    <source>
        <dbReference type="SAM" id="SignalP"/>
    </source>
</evidence>
<evidence type="ECO:0000313" key="2">
    <source>
        <dbReference type="EMBL" id="QMS85131.1"/>
    </source>
</evidence>
<proteinExistence type="predicted"/>
<dbReference type="AlphaFoldDB" id="A0A7L7KQP3"/>
<dbReference type="PROSITE" id="PS51257">
    <property type="entry name" value="PROKAR_LIPOPROTEIN"/>
    <property type="match status" value="1"/>
</dbReference>
<dbReference type="EMBL" id="CP048914">
    <property type="protein sequence ID" value="QMS85131.1"/>
    <property type="molecule type" value="Genomic_DNA"/>
</dbReference>
<dbReference type="Proteomes" id="UP000514720">
    <property type="component" value="Chromosome"/>
</dbReference>
<sequence>MKKILVIVLLGFLSTLSACKGTDFVEMEGFIDETEDSYEDVMTELDEYFEAFGDFEDATYEPISFQELNVEYNKDDFITQYNNSSKYHPNRMLVYRTIRSGIYWFKAETQNIEDMKESKYYSISSERATNDFFFRKGDEGILFGAYTVSERGSIAQLFHLYTENNVRYADCVGRFILTGEGDDVLRRYHLSDTGEYFYEEINYHNDNVTIYEHYNASTGYFMNYVNNYFSNTYSYDMYDPVEEYAFSGSIPKDTNIPEDYHLEFYDNDNLVIHVEDYRHYNPEYLHIKHNIKYIDGWESVELENIIQLYKDEVVVDEFAEGLFSFQNDVFSSTNAHEHGITEEVWSLSDSSLSFSFLAYADYTDLIASINNDMLQTLDDSMSDFNFDTDFYLTWNPSYFE</sequence>
<organism evidence="2 3">
    <name type="scientific">Candidatus Xianfuyuplasma coldseepsis</name>
    <dbReference type="NCBI Taxonomy" id="2782163"/>
    <lineage>
        <taxon>Bacteria</taxon>
        <taxon>Bacillati</taxon>
        <taxon>Mycoplasmatota</taxon>
        <taxon>Mollicutes</taxon>
        <taxon>Candidatus Izemoplasmatales</taxon>
        <taxon>Candidatus Izemoplasmataceae</taxon>
        <taxon>Candidatus Xianfuyuplasma</taxon>
    </lineage>
</organism>
<keyword evidence="1" id="KW-0732">Signal</keyword>
<evidence type="ECO:0000313" key="3">
    <source>
        <dbReference type="Proteomes" id="UP000514720"/>
    </source>
</evidence>
<protein>
    <recommendedName>
        <fullName evidence="4">Lipoprotein</fullName>
    </recommendedName>
</protein>
<name>A0A7L7KQP3_9MOLU</name>
<reference evidence="2 3" key="1">
    <citation type="submission" date="2020-02" db="EMBL/GenBank/DDBJ databases">
        <authorList>
            <person name="Zheng R.K."/>
            <person name="Sun C.M."/>
        </authorList>
    </citation>
    <scope>NUCLEOTIDE SEQUENCE [LARGE SCALE GENOMIC DNA]</scope>
    <source>
        <strain evidence="3">zrk13</strain>
    </source>
</reference>